<evidence type="ECO:0000256" key="2">
    <source>
        <dbReference type="ARBA" id="ARBA00023172"/>
    </source>
</evidence>
<proteinExistence type="predicted"/>
<evidence type="ECO:0000313" key="5">
    <source>
        <dbReference type="Proteomes" id="UP000308197"/>
    </source>
</evidence>
<feature type="compositionally biased region" description="Basic residues" evidence="3">
    <location>
        <begin position="42"/>
        <end position="51"/>
    </location>
</feature>
<dbReference type="GO" id="GO:0006310">
    <property type="term" value="P:DNA recombination"/>
    <property type="evidence" value="ECO:0007669"/>
    <property type="project" value="UniProtKB-KW"/>
</dbReference>
<reference evidence="4 5" key="1">
    <citation type="journal article" date="2019" name="Nat. Ecol. Evol.">
        <title>Megaphylogeny resolves global patterns of mushroom evolution.</title>
        <authorList>
            <person name="Varga T."/>
            <person name="Krizsan K."/>
            <person name="Foldi C."/>
            <person name="Dima B."/>
            <person name="Sanchez-Garcia M."/>
            <person name="Sanchez-Ramirez S."/>
            <person name="Szollosi G.J."/>
            <person name="Szarkandi J.G."/>
            <person name="Papp V."/>
            <person name="Albert L."/>
            <person name="Andreopoulos W."/>
            <person name="Angelini C."/>
            <person name="Antonin V."/>
            <person name="Barry K.W."/>
            <person name="Bougher N.L."/>
            <person name="Buchanan P."/>
            <person name="Buyck B."/>
            <person name="Bense V."/>
            <person name="Catcheside P."/>
            <person name="Chovatia M."/>
            <person name="Cooper J."/>
            <person name="Damon W."/>
            <person name="Desjardin D."/>
            <person name="Finy P."/>
            <person name="Geml J."/>
            <person name="Haridas S."/>
            <person name="Hughes K."/>
            <person name="Justo A."/>
            <person name="Karasinski D."/>
            <person name="Kautmanova I."/>
            <person name="Kiss B."/>
            <person name="Kocsube S."/>
            <person name="Kotiranta H."/>
            <person name="LaButti K.M."/>
            <person name="Lechner B.E."/>
            <person name="Liimatainen K."/>
            <person name="Lipzen A."/>
            <person name="Lukacs Z."/>
            <person name="Mihaltcheva S."/>
            <person name="Morgado L.N."/>
            <person name="Niskanen T."/>
            <person name="Noordeloos M.E."/>
            <person name="Ohm R.A."/>
            <person name="Ortiz-Santana B."/>
            <person name="Ovrebo C."/>
            <person name="Racz N."/>
            <person name="Riley R."/>
            <person name="Savchenko A."/>
            <person name="Shiryaev A."/>
            <person name="Soop K."/>
            <person name="Spirin V."/>
            <person name="Szebenyi C."/>
            <person name="Tomsovsky M."/>
            <person name="Tulloss R.E."/>
            <person name="Uehling J."/>
            <person name="Grigoriev I.V."/>
            <person name="Vagvolgyi C."/>
            <person name="Papp T."/>
            <person name="Martin F.M."/>
            <person name="Miettinen O."/>
            <person name="Hibbett D.S."/>
            <person name="Nagy L.G."/>
        </authorList>
    </citation>
    <scope>NUCLEOTIDE SEQUENCE [LARGE SCALE GENOMIC DNA]</scope>
    <source>
        <strain evidence="4 5">HHB13444</strain>
    </source>
</reference>
<dbReference type="EMBL" id="ML211961">
    <property type="protein sequence ID" value="TFK79684.1"/>
    <property type="molecule type" value="Genomic_DNA"/>
</dbReference>
<feature type="region of interest" description="Disordered" evidence="3">
    <location>
        <begin position="1"/>
        <end position="60"/>
    </location>
</feature>
<dbReference type="PANTHER" id="PTHR34605:SF3">
    <property type="entry name" value="P CELL-TYPE AGGLUTINATION PROTEIN MAP4-LIKE-RELATED"/>
    <property type="match status" value="1"/>
</dbReference>
<dbReference type="Gene3D" id="1.10.443.10">
    <property type="entry name" value="Intergrase catalytic core"/>
    <property type="match status" value="1"/>
</dbReference>
<evidence type="ECO:0008006" key="6">
    <source>
        <dbReference type="Google" id="ProtNLM"/>
    </source>
</evidence>
<protein>
    <recommendedName>
        <fullName evidence="6">DNA breaking-rejoining enzyme</fullName>
    </recommendedName>
</protein>
<dbReference type="AlphaFoldDB" id="A0A5C3NQN5"/>
<dbReference type="Proteomes" id="UP000308197">
    <property type="component" value="Unassembled WGS sequence"/>
</dbReference>
<dbReference type="STRING" id="1314778.A0A5C3NQN5"/>
<sequence length="435" mass="48376">MYREGRTLAPTRAGASELAGGSQGLHTLKRGGRWLSDSPRPSRQRKPRRPKAGNEIRPSPLRPHVLAEDRILKWQTPAGWQYRTKIASVITQEGADAVFELVLAGLEPDTAKNYGAGLLRFTQFCDELGIREEGRMPAPEYLLAAFLARHAGTVQHKTMGNWLSGLRVHHAVNGASWSGDMLVKYAKKGAKKLNPPSLPKRPPVTLEHMEALLNGLDLAYTFDAAVFALASTAFWGCRRLGELLIPSRKAFRPDRHVARSAKVGYRSIPNGTRYAIFHIPWTKTTASEGADIILTGISGFLDPVTALRHHLNINSTVPGVAPLFAFEDGEEGAWRPMTRDVFLRRCNTIWSGTGMENLSGHCFRIGGATELLLRGIHPDVVSALGSWKSWAFLDYWRKIESIIPLFISQASDPSRLQLMKTSMDNFRCRHSLRDQ</sequence>
<gene>
    <name evidence="4" type="ORF">K466DRAFT_505162</name>
</gene>
<name>A0A5C3NQN5_9APHY</name>
<organism evidence="4 5">
    <name type="scientific">Polyporus arcularius HHB13444</name>
    <dbReference type="NCBI Taxonomy" id="1314778"/>
    <lineage>
        <taxon>Eukaryota</taxon>
        <taxon>Fungi</taxon>
        <taxon>Dikarya</taxon>
        <taxon>Basidiomycota</taxon>
        <taxon>Agaricomycotina</taxon>
        <taxon>Agaricomycetes</taxon>
        <taxon>Polyporales</taxon>
        <taxon>Polyporaceae</taxon>
        <taxon>Polyporus</taxon>
    </lineage>
</organism>
<dbReference type="InterPro" id="IPR013762">
    <property type="entry name" value="Integrase-like_cat_sf"/>
</dbReference>
<dbReference type="InterPro" id="IPR052925">
    <property type="entry name" value="Phage_Integrase-like_Recomb"/>
</dbReference>
<accession>A0A5C3NQN5</accession>
<dbReference type="SUPFAM" id="SSF56349">
    <property type="entry name" value="DNA breaking-rejoining enzymes"/>
    <property type="match status" value="1"/>
</dbReference>
<keyword evidence="1" id="KW-0238">DNA-binding</keyword>
<dbReference type="PANTHER" id="PTHR34605">
    <property type="entry name" value="PHAGE_INTEGRASE DOMAIN-CONTAINING PROTEIN"/>
    <property type="match status" value="1"/>
</dbReference>
<keyword evidence="2" id="KW-0233">DNA recombination</keyword>
<dbReference type="SUPFAM" id="SSF47823">
    <property type="entry name" value="lambda integrase-like, N-terminal domain"/>
    <property type="match status" value="1"/>
</dbReference>
<dbReference type="GO" id="GO:0015074">
    <property type="term" value="P:DNA integration"/>
    <property type="evidence" value="ECO:0007669"/>
    <property type="project" value="InterPro"/>
</dbReference>
<keyword evidence="5" id="KW-1185">Reference proteome</keyword>
<evidence type="ECO:0000313" key="4">
    <source>
        <dbReference type="EMBL" id="TFK79684.1"/>
    </source>
</evidence>
<dbReference type="InterPro" id="IPR010998">
    <property type="entry name" value="Integrase_recombinase_N"/>
</dbReference>
<dbReference type="GO" id="GO:0003677">
    <property type="term" value="F:DNA binding"/>
    <property type="evidence" value="ECO:0007669"/>
    <property type="project" value="UniProtKB-KW"/>
</dbReference>
<dbReference type="InParanoid" id="A0A5C3NQN5"/>
<dbReference type="InterPro" id="IPR011010">
    <property type="entry name" value="DNA_brk_join_enz"/>
</dbReference>
<dbReference type="Gene3D" id="1.10.150.130">
    <property type="match status" value="1"/>
</dbReference>
<evidence type="ECO:0000256" key="3">
    <source>
        <dbReference type="SAM" id="MobiDB-lite"/>
    </source>
</evidence>
<evidence type="ECO:0000256" key="1">
    <source>
        <dbReference type="ARBA" id="ARBA00023125"/>
    </source>
</evidence>